<evidence type="ECO:0000313" key="6">
    <source>
        <dbReference type="Proteomes" id="UP000007754"/>
    </source>
</evidence>
<organism evidence="5 6">
    <name type="scientific">Taeniopygia guttata</name>
    <name type="common">Zebra finch</name>
    <name type="synonym">Poephila guttata</name>
    <dbReference type="NCBI Taxonomy" id="59729"/>
    <lineage>
        <taxon>Eukaryota</taxon>
        <taxon>Metazoa</taxon>
        <taxon>Chordata</taxon>
        <taxon>Craniata</taxon>
        <taxon>Vertebrata</taxon>
        <taxon>Euteleostomi</taxon>
        <taxon>Archelosauria</taxon>
        <taxon>Archosauria</taxon>
        <taxon>Dinosauria</taxon>
        <taxon>Saurischia</taxon>
        <taxon>Theropoda</taxon>
        <taxon>Coelurosauria</taxon>
        <taxon>Aves</taxon>
        <taxon>Neognathae</taxon>
        <taxon>Neoaves</taxon>
        <taxon>Telluraves</taxon>
        <taxon>Australaves</taxon>
        <taxon>Passeriformes</taxon>
        <taxon>Passeroidea</taxon>
        <taxon>Estrildidae</taxon>
        <taxon>Estrildinae</taxon>
        <taxon>Taeniopygia</taxon>
    </lineage>
</organism>
<feature type="compositionally biased region" description="Low complexity" evidence="4">
    <location>
        <begin position="383"/>
        <end position="394"/>
    </location>
</feature>
<feature type="compositionally biased region" description="Low complexity" evidence="4">
    <location>
        <begin position="469"/>
        <end position="478"/>
    </location>
</feature>
<protein>
    <submittedName>
        <fullName evidence="5">Uncharacterized protein</fullName>
    </submittedName>
</protein>
<dbReference type="PANTHER" id="PTHR24171:SF9">
    <property type="entry name" value="ANKYRIN REPEAT DOMAIN-CONTAINING PROTEIN 39"/>
    <property type="match status" value="1"/>
</dbReference>
<feature type="compositionally biased region" description="Low complexity" evidence="4">
    <location>
        <begin position="414"/>
        <end position="462"/>
    </location>
</feature>
<dbReference type="InterPro" id="IPR002110">
    <property type="entry name" value="Ankyrin_rpt"/>
</dbReference>
<dbReference type="Gene3D" id="1.25.40.20">
    <property type="entry name" value="Ankyrin repeat-containing domain"/>
    <property type="match status" value="1"/>
</dbReference>
<dbReference type="AlphaFoldDB" id="A0A674GZU1"/>
<feature type="region of interest" description="Disordered" evidence="4">
    <location>
        <begin position="340"/>
        <end position="478"/>
    </location>
</feature>
<feature type="repeat" description="ANK" evidence="3">
    <location>
        <begin position="313"/>
        <end position="345"/>
    </location>
</feature>
<evidence type="ECO:0000256" key="1">
    <source>
        <dbReference type="ARBA" id="ARBA00022737"/>
    </source>
</evidence>
<evidence type="ECO:0000256" key="3">
    <source>
        <dbReference type="PROSITE-ProRule" id="PRU00023"/>
    </source>
</evidence>
<feature type="repeat" description="ANK" evidence="3">
    <location>
        <begin position="280"/>
        <end position="312"/>
    </location>
</feature>
<evidence type="ECO:0000256" key="4">
    <source>
        <dbReference type="SAM" id="MobiDB-lite"/>
    </source>
</evidence>
<gene>
    <name evidence="5" type="primary">ANKRD39</name>
</gene>
<name>A0A674GZU1_TAEGU</name>
<proteinExistence type="predicted"/>
<reference evidence="5" key="3">
    <citation type="submission" date="2025-09" db="UniProtKB">
        <authorList>
            <consortium name="Ensembl"/>
        </authorList>
    </citation>
    <scope>IDENTIFICATION</scope>
</reference>
<dbReference type="PRINTS" id="PR01415">
    <property type="entry name" value="ANKYRIN"/>
</dbReference>
<dbReference type="PROSITE" id="PS50297">
    <property type="entry name" value="ANK_REP_REGION"/>
    <property type="match status" value="2"/>
</dbReference>
<keyword evidence="6" id="KW-1185">Reference proteome</keyword>
<dbReference type="Proteomes" id="UP000007754">
    <property type="component" value="Chromosome 22"/>
</dbReference>
<dbReference type="SMART" id="SM00248">
    <property type="entry name" value="ANK"/>
    <property type="match status" value="2"/>
</dbReference>
<dbReference type="Ensembl" id="ENSTGUT00000042958.1">
    <property type="protein sequence ID" value="ENSTGUP00000028023.1"/>
    <property type="gene ID" value="ENSTGUG00000026405.1"/>
</dbReference>
<dbReference type="InterPro" id="IPR036770">
    <property type="entry name" value="Ankyrin_rpt-contain_sf"/>
</dbReference>
<evidence type="ECO:0000313" key="5">
    <source>
        <dbReference type="Ensembl" id="ENSTGUP00000028023.1"/>
    </source>
</evidence>
<sequence>MGRGTPYYFWGTPIAVGGPPLQSNKELGDPIKLWGGPHKAVGVTPANLEWRKSLGDPPKWGAGALWVPLLMGVGLLGTPKFGGGVRTPGPQSGFERPVAPPGGGTGCGERACAGAVWNRGPSVSFGPYRFLSALTGLFRPLPVSFGSSRFLSAFSDPFSVLPDLARPFPPPLGSFRLPSALSAAIRLFPPPFGSFRRRSALSAAAAMAGGRRSPPARCCRDRAALTGHCCPGPAAVPSVHQSLPEMDFERGIWAAARDGDEARVLQLLERRGDPAERDRAGYTALHYASRNGHLAVCRLLLERGAPSDARTPGGATPLHRACFCGHRAVTELLLRHGADPAAADSDGRTALHKVGPARPGRAQGGGHRQHTGLLLPGVTPVSPGAGRRAGAPRALRPPPAPAAGPRCPPRRQRPQPAGRGASGRAGPAGRLRGPGPVPGAHSRCPLRCCRLTPLPLPCSASAPRPPPASHQSHPAFPL</sequence>
<dbReference type="GeneTree" id="ENSGT00940000160547"/>
<dbReference type="InParanoid" id="A0A674GZU1"/>
<accession>A0A674GZU1</accession>
<evidence type="ECO:0000256" key="2">
    <source>
        <dbReference type="ARBA" id="ARBA00023043"/>
    </source>
</evidence>
<keyword evidence="2 3" id="KW-0040">ANK repeat</keyword>
<reference evidence="5 6" key="1">
    <citation type="journal article" date="2010" name="Nature">
        <title>The genome of a songbird.</title>
        <authorList>
            <person name="Warren W.C."/>
            <person name="Clayton D.F."/>
            <person name="Ellegren H."/>
            <person name="Arnold A.P."/>
            <person name="Hillier L.W."/>
            <person name="Kunstner A."/>
            <person name="Searle S."/>
            <person name="White S."/>
            <person name="Vilella A.J."/>
            <person name="Fairley S."/>
            <person name="Heger A."/>
            <person name="Kong L."/>
            <person name="Ponting C.P."/>
            <person name="Jarvis E.D."/>
            <person name="Mello C.V."/>
            <person name="Minx P."/>
            <person name="Lovell P."/>
            <person name="Velho T.A."/>
            <person name="Ferris M."/>
            <person name="Balakrishnan C.N."/>
            <person name="Sinha S."/>
            <person name="Blatti C."/>
            <person name="London S.E."/>
            <person name="Li Y."/>
            <person name="Lin Y.C."/>
            <person name="George J."/>
            <person name="Sweedler J."/>
            <person name="Southey B."/>
            <person name="Gunaratne P."/>
            <person name="Watson M."/>
            <person name="Nam K."/>
            <person name="Backstrom N."/>
            <person name="Smeds L."/>
            <person name="Nabholz B."/>
            <person name="Itoh Y."/>
            <person name="Whitney O."/>
            <person name="Pfenning A.R."/>
            <person name="Howard J."/>
            <person name="Volker M."/>
            <person name="Skinner B.M."/>
            <person name="Griffin D.K."/>
            <person name="Ye L."/>
            <person name="McLaren W.M."/>
            <person name="Flicek P."/>
            <person name="Quesada V."/>
            <person name="Velasco G."/>
            <person name="Lopez-Otin C."/>
            <person name="Puente X.S."/>
            <person name="Olender T."/>
            <person name="Lancet D."/>
            <person name="Smit A.F."/>
            <person name="Hubley R."/>
            <person name="Konkel M.K."/>
            <person name="Walker J.A."/>
            <person name="Batzer M.A."/>
            <person name="Gu W."/>
            <person name="Pollock D.D."/>
            <person name="Chen L."/>
            <person name="Cheng Z."/>
            <person name="Eichler E.E."/>
            <person name="Stapley J."/>
            <person name="Slate J."/>
            <person name="Ekblom R."/>
            <person name="Birkhead T."/>
            <person name="Burke T."/>
            <person name="Burt D."/>
            <person name="Scharff C."/>
            <person name="Adam I."/>
            <person name="Richard H."/>
            <person name="Sultan M."/>
            <person name="Soldatov A."/>
            <person name="Lehrach H."/>
            <person name="Edwards S.V."/>
            <person name="Yang S.P."/>
            <person name="Li X."/>
            <person name="Graves T."/>
            <person name="Fulton L."/>
            <person name="Nelson J."/>
            <person name="Chinwalla A."/>
            <person name="Hou S."/>
            <person name="Mardis E.R."/>
            <person name="Wilson R.K."/>
        </authorList>
    </citation>
    <scope>NUCLEOTIDE SEQUENCE [LARGE SCALE GENOMIC DNA]</scope>
</reference>
<reference evidence="5" key="2">
    <citation type="submission" date="2025-08" db="UniProtKB">
        <authorList>
            <consortium name="Ensembl"/>
        </authorList>
    </citation>
    <scope>IDENTIFICATION</scope>
</reference>
<dbReference type="SUPFAM" id="SSF48403">
    <property type="entry name" value="Ankyrin repeat"/>
    <property type="match status" value="1"/>
</dbReference>
<keyword evidence="1" id="KW-0677">Repeat</keyword>
<dbReference type="Pfam" id="PF12796">
    <property type="entry name" value="Ank_2"/>
    <property type="match status" value="1"/>
</dbReference>
<dbReference type="PROSITE" id="PS50088">
    <property type="entry name" value="ANK_REPEAT"/>
    <property type="match status" value="2"/>
</dbReference>
<dbReference type="PANTHER" id="PTHR24171">
    <property type="entry name" value="ANKYRIN REPEAT DOMAIN-CONTAINING PROTEIN 39-RELATED"/>
    <property type="match status" value="1"/>
</dbReference>